<comment type="similarity">
    <text evidence="1">Belongs to the TRAFAC class TrmE-Era-EngA-EngB-Septin-like GTPase superfamily. AIG1/Toc34/Toc159-like paraseptin GTPase family. IAN subfamily.</text>
</comment>
<dbReference type="Bgee" id="ENSACAG00000027840">
    <property type="expression patterns" value="Expressed in liver and 4 other cell types or tissues"/>
</dbReference>
<dbReference type="Ensembl" id="ENSACAT00000026626.2">
    <property type="protein sequence ID" value="ENSACAP00000021663.2"/>
    <property type="gene ID" value="ENSACAG00000027840.2"/>
</dbReference>
<name>H9GW17_ANOCA</name>
<dbReference type="InterPro" id="IPR006703">
    <property type="entry name" value="G_AIG1"/>
</dbReference>
<protein>
    <recommendedName>
        <fullName evidence="4">AIG1-type G domain-containing protein</fullName>
    </recommendedName>
</protein>
<dbReference type="SUPFAM" id="SSF52540">
    <property type="entry name" value="P-loop containing nucleoside triphosphate hydrolases"/>
    <property type="match status" value="1"/>
</dbReference>
<proteinExistence type="inferred from homology"/>
<dbReference type="FunFam" id="3.40.50.300:FF:000366">
    <property type="entry name" value="GTPase, IMAP family member 2"/>
    <property type="match status" value="1"/>
</dbReference>
<dbReference type="STRING" id="28377.ENSACAP00000021663"/>
<dbReference type="eggNOG" id="ENOG502R7PE">
    <property type="taxonomic scope" value="Eukaryota"/>
</dbReference>
<dbReference type="Gene3D" id="3.40.50.300">
    <property type="entry name" value="P-loop containing nucleotide triphosphate hydrolases"/>
    <property type="match status" value="1"/>
</dbReference>
<keyword evidence="2" id="KW-0547">Nucleotide-binding</keyword>
<keyword evidence="6" id="KW-1185">Reference proteome</keyword>
<reference evidence="5" key="1">
    <citation type="submission" date="2009-12" db="EMBL/GenBank/DDBJ databases">
        <title>The Genome Sequence of Anolis carolinensis (Green Anole Lizard).</title>
        <authorList>
            <consortium name="The Genome Sequencing Platform"/>
            <person name="Di Palma F."/>
            <person name="Alfoldi J."/>
            <person name="Heiman D."/>
            <person name="Young S."/>
            <person name="Grabherr M."/>
            <person name="Johnson J."/>
            <person name="Lander E.S."/>
            <person name="Lindblad-Toh K."/>
        </authorList>
    </citation>
    <scope>NUCLEOTIDE SEQUENCE [LARGE SCALE GENOMIC DNA]</scope>
    <source>
        <strain evidence="5">JBL SC #1</strain>
    </source>
</reference>
<accession>H9GW17</accession>
<feature type="domain" description="AIG1-type G" evidence="4">
    <location>
        <begin position="1"/>
        <end position="174"/>
    </location>
</feature>
<dbReference type="PROSITE" id="PS51720">
    <property type="entry name" value="G_AIG1"/>
    <property type="match status" value="1"/>
</dbReference>
<dbReference type="InterPro" id="IPR027417">
    <property type="entry name" value="P-loop_NTPase"/>
</dbReference>
<reference evidence="5" key="3">
    <citation type="submission" date="2025-09" db="UniProtKB">
        <authorList>
            <consortium name="Ensembl"/>
        </authorList>
    </citation>
    <scope>IDENTIFICATION</scope>
</reference>
<reference evidence="5" key="2">
    <citation type="submission" date="2025-08" db="UniProtKB">
        <authorList>
            <consortium name="Ensembl"/>
        </authorList>
    </citation>
    <scope>IDENTIFICATION</scope>
</reference>
<dbReference type="HOGENOM" id="CLU_010468_3_3_1"/>
<dbReference type="InParanoid" id="H9GW17"/>
<dbReference type="AlphaFoldDB" id="H9GW17"/>
<organism evidence="5 6">
    <name type="scientific">Anolis carolinensis</name>
    <name type="common">Green anole</name>
    <name type="synonym">American chameleon</name>
    <dbReference type="NCBI Taxonomy" id="28377"/>
    <lineage>
        <taxon>Eukaryota</taxon>
        <taxon>Metazoa</taxon>
        <taxon>Chordata</taxon>
        <taxon>Craniata</taxon>
        <taxon>Vertebrata</taxon>
        <taxon>Euteleostomi</taxon>
        <taxon>Lepidosauria</taxon>
        <taxon>Squamata</taxon>
        <taxon>Bifurcata</taxon>
        <taxon>Unidentata</taxon>
        <taxon>Episquamata</taxon>
        <taxon>Toxicofera</taxon>
        <taxon>Iguania</taxon>
        <taxon>Dactyloidae</taxon>
        <taxon>Anolis</taxon>
    </lineage>
</organism>
<keyword evidence="3" id="KW-0342">GTP-binding</keyword>
<sequence length="190" mass="21831">STVSATSVTKTCEKKETKIDGRTIVVVDTPGFFDTCFAQEETYKEVVKCVKLCYPGPHAIIEVMQVGPFTQEEKDVAELIHNYFNFIAKDYMIILFTRKDYLQGKTLKTFLNEGDASLREQIGKCGGRCLAFNNKAEGREREEQVQELLGMIDDMVEKNSQAPCYTEEMLARDQRERKDIILKTIRQFFN</sequence>
<dbReference type="Pfam" id="PF04548">
    <property type="entry name" value="AIG1"/>
    <property type="match status" value="1"/>
</dbReference>
<dbReference type="GO" id="GO:0003924">
    <property type="term" value="F:GTPase activity"/>
    <property type="evidence" value="ECO:0000318"/>
    <property type="project" value="GO_Central"/>
</dbReference>
<evidence type="ECO:0000313" key="6">
    <source>
        <dbReference type="Proteomes" id="UP000001646"/>
    </source>
</evidence>
<evidence type="ECO:0000313" key="5">
    <source>
        <dbReference type="Ensembl" id="ENSACAP00000021663.2"/>
    </source>
</evidence>
<dbReference type="Proteomes" id="UP000001646">
    <property type="component" value="Unplaced"/>
</dbReference>
<dbReference type="GO" id="GO:0005525">
    <property type="term" value="F:GTP binding"/>
    <property type="evidence" value="ECO:0007669"/>
    <property type="project" value="UniProtKB-KW"/>
</dbReference>
<evidence type="ECO:0000259" key="4">
    <source>
        <dbReference type="PROSITE" id="PS51720"/>
    </source>
</evidence>
<dbReference type="PANTHER" id="PTHR10903">
    <property type="entry name" value="GTPASE, IMAP FAMILY MEMBER-RELATED"/>
    <property type="match status" value="1"/>
</dbReference>
<dbReference type="GeneTree" id="ENSGT00940000159509"/>
<dbReference type="InterPro" id="IPR045058">
    <property type="entry name" value="GIMA/IAN/Toc"/>
</dbReference>
<evidence type="ECO:0000256" key="2">
    <source>
        <dbReference type="ARBA" id="ARBA00022741"/>
    </source>
</evidence>
<dbReference type="PANTHER" id="PTHR10903:SF170">
    <property type="entry name" value="GTPASE IMAP FAMILY MEMBER 7"/>
    <property type="match status" value="1"/>
</dbReference>
<evidence type="ECO:0000256" key="3">
    <source>
        <dbReference type="ARBA" id="ARBA00023134"/>
    </source>
</evidence>
<evidence type="ECO:0000256" key="1">
    <source>
        <dbReference type="ARBA" id="ARBA00008535"/>
    </source>
</evidence>